<protein>
    <submittedName>
        <fullName evidence="2">RPC25 protein</fullName>
    </submittedName>
</protein>
<feature type="signal peptide" evidence="1">
    <location>
        <begin position="1"/>
        <end position="24"/>
    </location>
</feature>
<name>A0A0C9RTI2_9HYME</name>
<proteinExistence type="predicted"/>
<keyword evidence="1" id="KW-0732">Signal</keyword>
<accession>A0A0C9RTI2</accession>
<dbReference type="AlphaFoldDB" id="A0A0C9RTI2"/>
<organism evidence="2">
    <name type="scientific">Fopius arisanus</name>
    <dbReference type="NCBI Taxonomy" id="64838"/>
    <lineage>
        <taxon>Eukaryota</taxon>
        <taxon>Metazoa</taxon>
        <taxon>Ecdysozoa</taxon>
        <taxon>Arthropoda</taxon>
        <taxon>Hexapoda</taxon>
        <taxon>Insecta</taxon>
        <taxon>Pterygota</taxon>
        <taxon>Neoptera</taxon>
        <taxon>Endopterygota</taxon>
        <taxon>Hymenoptera</taxon>
        <taxon>Apocrita</taxon>
        <taxon>Ichneumonoidea</taxon>
        <taxon>Braconidae</taxon>
        <taxon>Opiinae</taxon>
        <taxon>Fopius</taxon>
    </lineage>
</organism>
<feature type="chain" id="PRO_5002202243" evidence="1">
    <location>
        <begin position="25"/>
        <end position="190"/>
    </location>
</feature>
<gene>
    <name evidence="2" type="primary">RPC25</name>
    <name evidence="2" type="ORF">g.13150</name>
</gene>
<sequence length="190" mass="21623">VVVMMVMVVMMVVTVLTILTSSTGQLAPGGGSAHHSIKFKIVDLITIYSEVNIPHLLIIVSLLPIITDYFCGLRCGYLGIYASRVSLDRFIRRFILRLKRDTSSRCSIIPRDTRNIEESIFQTRTTRFIHRFFSIFFYFFDFFADFGGGQLCTGETIFPGKSHNAGEGIFEILEIVEMVEIRGKHWVVVK</sequence>
<dbReference type="EMBL" id="GBYB01010816">
    <property type="protein sequence ID" value="JAG80583.1"/>
    <property type="molecule type" value="Transcribed_RNA"/>
</dbReference>
<evidence type="ECO:0000313" key="2">
    <source>
        <dbReference type="EMBL" id="JAG80583.1"/>
    </source>
</evidence>
<evidence type="ECO:0000256" key="1">
    <source>
        <dbReference type="SAM" id="SignalP"/>
    </source>
</evidence>
<feature type="non-terminal residue" evidence="2">
    <location>
        <position position="1"/>
    </location>
</feature>
<reference evidence="2" key="1">
    <citation type="submission" date="2015-01" db="EMBL/GenBank/DDBJ databases">
        <title>Transcriptome Assembly of Fopius arisanus.</title>
        <authorList>
            <person name="Geib S."/>
        </authorList>
    </citation>
    <scope>NUCLEOTIDE SEQUENCE</scope>
</reference>